<dbReference type="InterPro" id="IPR014757">
    <property type="entry name" value="Tscrpt_reg_IclR_C"/>
</dbReference>
<dbReference type="Proteomes" id="UP000540412">
    <property type="component" value="Unassembled WGS sequence"/>
</dbReference>
<dbReference type="AlphaFoldDB" id="A0A7W9P9I1"/>
<dbReference type="InterPro" id="IPR036388">
    <property type="entry name" value="WH-like_DNA-bd_sf"/>
</dbReference>
<dbReference type="GO" id="GO:0003700">
    <property type="term" value="F:DNA-binding transcription factor activity"/>
    <property type="evidence" value="ECO:0007669"/>
    <property type="project" value="TreeGrafter"/>
</dbReference>
<dbReference type="PROSITE" id="PS51077">
    <property type="entry name" value="HTH_ICLR"/>
    <property type="match status" value="1"/>
</dbReference>
<dbReference type="PANTHER" id="PTHR30136:SF24">
    <property type="entry name" value="HTH-TYPE TRANSCRIPTIONAL REPRESSOR ALLR"/>
    <property type="match status" value="1"/>
</dbReference>
<organism evidence="6 7">
    <name type="scientific">Nocardia transvalensis</name>
    <dbReference type="NCBI Taxonomy" id="37333"/>
    <lineage>
        <taxon>Bacteria</taxon>
        <taxon>Bacillati</taxon>
        <taxon>Actinomycetota</taxon>
        <taxon>Actinomycetes</taxon>
        <taxon>Mycobacteriales</taxon>
        <taxon>Nocardiaceae</taxon>
        <taxon>Nocardia</taxon>
    </lineage>
</organism>
<dbReference type="PANTHER" id="PTHR30136">
    <property type="entry name" value="HELIX-TURN-HELIX TRANSCRIPTIONAL REGULATOR, ICLR FAMILY"/>
    <property type="match status" value="1"/>
</dbReference>
<protein>
    <submittedName>
        <fullName evidence="6">DNA-binding IclR family transcriptional regulator</fullName>
    </submittedName>
</protein>
<comment type="caution">
    <text evidence="6">The sequence shown here is derived from an EMBL/GenBank/DDBJ whole genome shotgun (WGS) entry which is preliminary data.</text>
</comment>
<keyword evidence="3" id="KW-0804">Transcription</keyword>
<evidence type="ECO:0000313" key="7">
    <source>
        <dbReference type="Proteomes" id="UP000540412"/>
    </source>
</evidence>
<evidence type="ECO:0000313" key="6">
    <source>
        <dbReference type="EMBL" id="MBB5911922.1"/>
    </source>
</evidence>
<evidence type="ECO:0000256" key="2">
    <source>
        <dbReference type="ARBA" id="ARBA00023125"/>
    </source>
</evidence>
<dbReference type="InterPro" id="IPR036390">
    <property type="entry name" value="WH_DNA-bd_sf"/>
</dbReference>
<dbReference type="GO" id="GO:0045892">
    <property type="term" value="P:negative regulation of DNA-templated transcription"/>
    <property type="evidence" value="ECO:0007669"/>
    <property type="project" value="TreeGrafter"/>
</dbReference>
<dbReference type="RefSeq" id="WP_276325767.1">
    <property type="nucleotide sequence ID" value="NZ_JACHIT010000001.1"/>
</dbReference>
<dbReference type="SMART" id="SM00346">
    <property type="entry name" value="HTH_ICLR"/>
    <property type="match status" value="1"/>
</dbReference>
<evidence type="ECO:0000259" key="5">
    <source>
        <dbReference type="PROSITE" id="PS51078"/>
    </source>
</evidence>
<dbReference type="PROSITE" id="PS51078">
    <property type="entry name" value="ICLR_ED"/>
    <property type="match status" value="1"/>
</dbReference>
<feature type="domain" description="IclR-ED" evidence="5">
    <location>
        <begin position="69"/>
        <end position="286"/>
    </location>
</feature>
<dbReference type="EMBL" id="JACHIT010000001">
    <property type="protein sequence ID" value="MBB5911922.1"/>
    <property type="molecule type" value="Genomic_DNA"/>
</dbReference>
<dbReference type="InterPro" id="IPR029016">
    <property type="entry name" value="GAF-like_dom_sf"/>
</dbReference>
<feature type="domain" description="HTH iclR-type" evidence="4">
    <location>
        <begin position="6"/>
        <end position="68"/>
    </location>
</feature>
<evidence type="ECO:0000256" key="3">
    <source>
        <dbReference type="ARBA" id="ARBA00023163"/>
    </source>
</evidence>
<accession>A0A7W9P9I1</accession>
<dbReference type="InterPro" id="IPR005471">
    <property type="entry name" value="Tscrpt_reg_IclR_N"/>
</dbReference>
<evidence type="ECO:0000259" key="4">
    <source>
        <dbReference type="PROSITE" id="PS51077"/>
    </source>
</evidence>
<dbReference type="Gene3D" id="3.30.450.40">
    <property type="match status" value="1"/>
</dbReference>
<keyword evidence="7" id="KW-1185">Reference proteome</keyword>
<dbReference type="Pfam" id="PF09339">
    <property type="entry name" value="HTH_IclR"/>
    <property type="match status" value="1"/>
</dbReference>
<evidence type="ECO:0000256" key="1">
    <source>
        <dbReference type="ARBA" id="ARBA00023015"/>
    </source>
</evidence>
<dbReference type="GO" id="GO:0003677">
    <property type="term" value="F:DNA binding"/>
    <property type="evidence" value="ECO:0007669"/>
    <property type="project" value="UniProtKB-KW"/>
</dbReference>
<dbReference type="SUPFAM" id="SSF46785">
    <property type="entry name" value="Winged helix' DNA-binding domain"/>
    <property type="match status" value="1"/>
</dbReference>
<proteinExistence type="predicted"/>
<sequence>MAATGSAPTARVIQVIELLARPGARWRYSEIARELNLTQATTHAILNTLTERGWVVRDPAAKTYTLGPGLVPVAAAVGTRPYAEAARAAATELAAEFGFPASVIEKLSDEALVITDFVGGERIWPGDRIPYAPPFGASYAAWDTDESRRAWLARSPHTSADTIERINHMLTRARTRGYDVDATTPALGQAASVLHTLDTGTIALPPNIRETLDQLRTEFTTLGFPETPTDPAPSIAAIAAPVLNAHGHAALLIALHPLTPLAPERIETLGNHIAHKAATIADRTQP</sequence>
<gene>
    <name evidence="6" type="ORF">BJY24_000789</name>
</gene>
<name>A0A7W9P9I1_9NOCA</name>
<dbReference type="Gene3D" id="1.10.10.10">
    <property type="entry name" value="Winged helix-like DNA-binding domain superfamily/Winged helix DNA-binding domain"/>
    <property type="match status" value="1"/>
</dbReference>
<keyword evidence="1" id="KW-0805">Transcription regulation</keyword>
<reference evidence="6 7" key="1">
    <citation type="submission" date="2020-08" db="EMBL/GenBank/DDBJ databases">
        <title>Sequencing the genomes of 1000 actinobacteria strains.</title>
        <authorList>
            <person name="Klenk H.-P."/>
        </authorList>
    </citation>
    <scope>NUCLEOTIDE SEQUENCE [LARGE SCALE GENOMIC DNA]</scope>
    <source>
        <strain evidence="6 7">DSM 43582</strain>
    </source>
</reference>
<dbReference type="InterPro" id="IPR050707">
    <property type="entry name" value="HTH_MetabolicPath_Reg"/>
</dbReference>
<keyword evidence="2 6" id="KW-0238">DNA-binding</keyword>